<sequence>MNLNNQPTVNELARLFAAQKDTLNDHILWINDAGDVRIDAVTSCKEETRFEEDRPQMRAHLKMYRRGQGYVGKKAAADTDYMARVLQTLTLTWEKAQTAPVLVKVNSYS</sequence>
<dbReference type="Proteomes" id="UP000183613">
    <property type="component" value="Unassembled WGS sequence"/>
</dbReference>
<organism evidence="1 2">
    <name type="scientific">Pseudomonas deceptionensis</name>
    <dbReference type="NCBI Taxonomy" id="882211"/>
    <lineage>
        <taxon>Bacteria</taxon>
        <taxon>Pseudomonadati</taxon>
        <taxon>Pseudomonadota</taxon>
        <taxon>Gammaproteobacteria</taxon>
        <taxon>Pseudomonadales</taxon>
        <taxon>Pseudomonadaceae</taxon>
        <taxon>Pseudomonas</taxon>
    </lineage>
</organism>
<dbReference type="EMBL" id="FNUD01000002">
    <property type="protein sequence ID" value="SEF02085.1"/>
    <property type="molecule type" value="Genomic_DNA"/>
</dbReference>
<evidence type="ECO:0000313" key="1">
    <source>
        <dbReference type="EMBL" id="SEF02085.1"/>
    </source>
</evidence>
<gene>
    <name evidence="1" type="ORF">SAMN04489800_3667</name>
</gene>
<accession>A0A0J6G6U6</accession>
<comment type="caution">
    <text evidence="1">The sequence shown here is derived from an EMBL/GenBank/DDBJ whole genome shotgun (WGS) entry which is preliminary data.</text>
</comment>
<keyword evidence="2" id="KW-1185">Reference proteome</keyword>
<dbReference type="AlphaFoldDB" id="A0A0J6G6U6"/>
<dbReference type="RefSeq" id="WP_048361473.1">
    <property type="nucleotide sequence ID" value="NZ_FNUD01000002.1"/>
</dbReference>
<protein>
    <submittedName>
        <fullName evidence="1">Uncharacterized protein</fullName>
    </submittedName>
</protein>
<proteinExistence type="predicted"/>
<name>A0A0J6G6U6_PSEDM</name>
<dbReference type="PATRIC" id="fig|882211.3.peg.3828"/>
<evidence type="ECO:0000313" key="2">
    <source>
        <dbReference type="Proteomes" id="UP000183613"/>
    </source>
</evidence>
<dbReference type="OrthoDB" id="6943399at2"/>
<reference evidence="1" key="1">
    <citation type="submission" date="2016-10" db="EMBL/GenBank/DDBJ databases">
        <authorList>
            <person name="Varghese N."/>
            <person name="Submissions S."/>
        </authorList>
    </citation>
    <scope>NUCLEOTIDE SEQUENCE [LARGE SCALE GENOMIC DNA]</scope>
    <source>
        <strain evidence="1">LMG 25555</strain>
    </source>
</reference>